<dbReference type="AlphaFoldDB" id="A0AAE0UDP5"/>
<keyword evidence="3" id="KW-1185">Reference proteome</keyword>
<sequence>MVAHFLFMLLAPSRLALAMLSQFFVSRMGSNHAWMLYRAGDGNFGQALWLLVVPGGLRWADTREHVIVRFCVHWVARWALSDAWSTWVDD</sequence>
<feature type="signal peptide" evidence="1">
    <location>
        <begin position="1"/>
        <end position="18"/>
    </location>
</feature>
<gene>
    <name evidence="2" type="ORF">B0T20DRAFT_182236</name>
</gene>
<protein>
    <recommendedName>
        <fullName evidence="4">Secreted protein</fullName>
    </recommendedName>
</protein>
<comment type="caution">
    <text evidence="2">The sequence shown here is derived from an EMBL/GenBank/DDBJ whole genome shotgun (WGS) entry which is preliminary data.</text>
</comment>
<reference evidence="2" key="2">
    <citation type="submission" date="2023-07" db="EMBL/GenBank/DDBJ databases">
        <authorList>
            <consortium name="Lawrence Berkeley National Laboratory"/>
            <person name="Haridas S."/>
            <person name="Hensen N."/>
            <person name="Bonometti L."/>
            <person name="Westerberg I."/>
            <person name="Brannstrom I.O."/>
            <person name="Guillou S."/>
            <person name="Cros-Aarteil S."/>
            <person name="Calhoun S."/>
            <person name="Kuo A."/>
            <person name="Mondo S."/>
            <person name="Pangilinan J."/>
            <person name="Riley R."/>
            <person name="LaButti K."/>
            <person name="Andreopoulos B."/>
            <person name="Lipzen A."/>
            <person name="Chen C."/>
            <person name="Yanf M."/>
            <person name="Daum C."/>
            <person name="Ng V."/>
            <person name="Clum A."/>
            <person name="Steindorff A."/>
            <person name="Ohm R."/>
            <person name="Martin F."/>
            <person name="Silar P."/>
            <person name="Natvig D."/>
            <person name="Lalanne C."/>
            <person name="Gautier V."/>
            <person name="Ament-velasquez S.L."/>
            <person name="Kruys A."/>
            <person name="Hutchinson M.I."/>
            <person name="Powell A.J."/>
            <person name="Barry K."/>
            <person name="Miller A.N."/>
            <person name="Grigoriev I.V."/>
            <person name="Debuchy R."/>
            <person name="Gladieux P."/>
            <person name="Thoren M.H."/>
            <person name="Johannesson H."/>
        </authorList>
    </citation>
    <scope>NUCLEOTIDE SEQUENCE</scope>
    <source>
        <strain evidence="2">FGSC 1904</strain>
    </source>
</reference>
<organism evidence="2 3">
    <name type="scientific">Sordaria brevicollis</name>
    <dbReference type="NCBI Taxonomy" id="83679"/>
    <lineage>
        <taxon>Eukaryota</taxon>
        <taxon>Fungi</taxon>
        <taxon>Dikarya</taxon>
        <taxon>Ascomycota</taxon>
        <taxon>Pezizomycotina</taxon>
        <taxon>Sordariomycetes</taxon>
        <taxon>Sordariomycetidae</taxon>
        <taxon>Sordariales</taxon>
        <taxon>Sordariaceae</taxon>
        <taxon>Sordaria</taxon>
    </lineage>
</organism>
<accession>A0AAE0UDP5</accession>
<keyword evidence="1" id="KW-0732">Signal</keyword>
<reference evidence="2" key="1">
    <citation type="journal article" date="2023" name="Mol. Phylogenet. Evol.">
        <title>Genome-scale phylogeny and comparative genomics of the fungal order Sordariales.</title>
        <authorList>
            <person name="Hensen N."/>
            <person name="Bonometti L."/>
            <person name="Westerberg I."/>
            <person name="Brannstrom I.O."/>
            <person name="Guillou S."/>
            <person name="Cros-Aarteil S."/>
            <person name="Calhoun S."/>
            <person name="Haridas S."/>
            <person name="Kuo A."/>
            <person name="Mondo S."/>
            <person name="Pangilinan J."/>
            <person name="Riley R."/>
            <person name="LaButti K."/>
            <person name="Andreopoulos B."/>
            <person name="Lipzen A."/>
            <person name="Chen C."/>
            <person name="Yan M."/>
            <person name="Daum C."/>
            <person name="Ng V."/>
            <person name="Clum A."/>
            <person name="Steindorff A."/>
            <person name="Ohm R.A."/>
            <person name="Martin F."/>
            <person name="Silar P."/>
            <person name="Natvig D.O."/>
            <person name="Lalanne C."/>
            <person name="Gautier V."/>
            <person name="Ament-Velasquez S.L."/>
            <person name="Kruys A."/>
            <person name="Hutchinson M.I."/>
            <person name="Powell A.J."/>
            <person name="Barry K."/>
            <person name="Miller A.N."/>
            <person name="Grigoriev I.V."/>
            <person name="Debuchy R."/>
            <person name="Gladieux P."/>
            <person name="Hiltunen Thoren M."/>
            <person name="Johannesson H."/>
        </authorList>
    </citation>
    <scope>NUCLEOTIDE SEQUENCE</scope>
    <source>
        <strain evidence="2">FGSC 1904</strain>
    </source>
</reference>
<dbReference type="Proteomes" id="UP001281003">
    <property type="component" value="Unassembled WGS sequence"/>
</dbReference>
<evidence type="ECO:0000313" key="2">
    <source>
        <dbReference type="EMBL" id="KAK3400327.1"/>
    </source>
</evidence>
<evidence type="ECO:0000256" key="1">
    <source>
        <dbReference type="SAM" id="SignalP"/>
    </source>
</evidence>
<dbReference type="EMBL" id="JAUTDP010000004">
    <property type="protein sequence ID" value="KAK3400327.1"/>
    <property type="molecule type" value="Genomic_DNA"/>
</dbReference>
<evidence type="ECO:0000313" key="3">
    <source>
        <dbReference type="Proteomes" id="UP001281003"/>
    </source>
</evidence>
<name>A0AAE0UDP5_SORBR</name>
<proteinExistence type="predicted"/>
<feature type="chain" id="PRO_5042008350" description="Secreted protein" evidence="1">
    <location>
        <begin position="19"/>
        <end position="90"/>
    </location>
</feature>
<evidence type="ECO:0008006" key="4">
    <source>
        <dbReference type="Google" id="ProtNLM"/>
    </source>
</evidence>